<accession>A0A8R1TQN3</accession>
<sequence>MSDFTAVSSETNDSATLTGLAANTMATTSNTMVNAMGIPILNLDQDGTDGNIRDLILTLGHTQGIGDISTAIESSFATAATCIDGLFSHRCTSGISVFSGGNDDDSHTDNEDDEESTPSTSGNYLDEWTPQYSSSLSIFATLSSGNFLSENEITQIFSRYGNIKEVKWIQISDSNGYIIVFNNESEKENAIKICGNKMETKGRVLKLWSFKQAHLFVNSNLAVIDTTNHTSHQLTTDKDANDPYIIADAKLFGFTNSFQNSTKNEISKHQIHYHPDTSTMTLKDDMPSPERPGTRPLPTTAFLLKQISEANNMFETGQFYERASRNSGSEKNRFLNLPAPYHLLPDTPYFRRAPIVPPPTR</sequence>
<dbReference type="SUPFAM" id="SSF54928">
    <property type="entry name" value="RNA-binding domain, RBD"/>
    <property type="match status" value="1"/>
</dbReference>
<reference evidence="3" key="1">
    <citation type="submission" date="2013-10" db="EMBL/GenBank/DDBJ databases">
        <title>Genome sequencing of Onchocerca volvulus.</title>
        <authorList>
            <person name="Cotton J."/>
            <person name="Tsai J."/>
            <person name="Stanley E."/>
            <person name="Tracey A."/>
            <person name="Holroyd N."/>
            <person name="Lustigman S."/>
            <person name="Berriman M."/>
        </authorList>
    </citation>
    <scope>NUCLEOTIDE SEQUENCE</scope>
</reference>
<dbReference type="AlphaFoldDB" id="A0A8R1TQN3"/>
<dbReference type="InterPro" id="IPR035979">
    <property type="entry name" value="RBD_domain_sf"/>
</dbReference>
<dbReference type="CDD" id="cd00590">
    <property type="entry name" value="RRM_SF"/>
    <property type="match status" value="1"/>
</dbReference>
<evidence type="ECO:0000313" key="2">
    <source>
        <dbReference type="EnsemblMetazoa" id="OVOC3034.1"/>
    </source>
</evidence>
<feature type="region of interest" description="Disordered" evidence="1">
    <location>
        <begin position="102"/>
        <end position="125"/>
    </location>
</feature>
<protein>
    <recommendedName>
        <fullName evidence="4">RRM domain-containing protein</fullName>
    </recommendedName>
</protein>
<evidence type="ECO:0000256" key="1">
    <source>
        <dbReference type="SAM" id="MobiDB-lite"/>
    </source>
</evidence>
<dbReference type="InterPro" id="IPR012677">
    <property type="entry name" value="Nucleotide-bd_a/b_plait_sf"/>
</dbReference>
<name>A0A8R1TQN3_ONCVO</name>
<dbReference type="Proteomes" id="UP000024404">
    <property type="component" value="Unassembled WGS sequence"/>
</dbReference>
<evidence type="ECO:0000313" key="3">
    <source>
        <dbReference type="Proteomes" id="UP000024404"/>
    </source>
</evidence>
<keyword evidence="3" id="KW-1185">Reference proteome</keyword>
<dbReference type="OMA" id="NDWSTIL"/>
<dbReference type="EnsemblMetazoa" id="OVOC3034.1">
    <property type="protein sequence ID" value="OVOC3034.1"/>
    <property type="gene ID" value="WBGene00239843"/>
</dbReference>
<reference evidence="2" key="2">
    <citation type="submission" date="2022-06" db="UniProtKB">
        <authorList>
            <consortium name="EnsemblMetazoa"/>
        </authorList>
    </citation>
    <scope>IDENTIFICATION</scope>
</reference>
<dbReference type="Gene3D" id="3.30.70.330">
    <property type="match status" value="1"/>
</dbReference>
<organism evidence="2 3">
    <name type="scientific">Onchocerca volvulus</name>
    <dbReference type="NCBI Taxonomy" id="6282"/>
    <lineage>
        <taxon>Eukaryota</taxon>
        <taxon>Metazoa</taxon>
        <taxon>Ecdysozoa</taxon>
        <taxon>Nematoda</taxon>
        <taxon>Chromadorea</taxon>
        <taxon>Rhabditida</taxon>
        <taxon>Spirurina</taxon>
        <taxon>Spiruromorpha</taxon>
        <taxon>Filarioidea</taxon>
        <taxon>Onchocercidae</taxon>
        <taxon>Onchocerca</taxon>
    </lineage>
</organism>
<dbReference type="EMBL" id="CMVM020000076">
    <property type="status" value="NOT_ANNOTATED_CDS"/>
    <property type="molecule type" value="Genomic_DNA"/>
</dbReference>
<dbReference type="GO" id="GO:0003676">
    <property type="term" value="F:nucleic acid binding"/>
    <property type="evidence" value="ECO:0007669"/>
    <property type="project" value="InterPro"/>
</dbReference>
<evidence type="ECO:0008006" key="4">
    <source>
        <dbReference type="Google" id="ProtNLM"/>
    </source>
</evidence>
<proteinExistence type="predicted"/>